<dbReference type="Proteomes" id="UP000700596">
    <property type="component" value="Unassembled WGS sequence"/>
</dbReference>
<keyword evidence="1" id="KW-1133">Transmembrane helix</keyword>
<keyword evidence="1" id="KW-0472">Membrane</keyword>
<sequence>MLYQRLLTHSKDYPWADLHVRKYDFKKAELRSYIISSTMHLLGSLLVVSCADHPLYLANYVFHVVTLKSSYVEFFVFILLLRGSSC</sequence>
<organism evidence="2 3">
    <name type="scientific">Dendryphion nanum</name>
    <dbReference type="NCBI Taxonomy" id="256645"/>
    <lineage>
        <taxon>Eukaryota</taxon>
        <taxon>Fungi</taxon>
        <taxon>Dikarya</taxon>
        <taxon>Ascomycota</taxon>
        <taxon>Pezizomycotina</taxon>
        <taxon>Dothideomycetes</taxon>
        <taxon>Pleosporomycetidae</taxon>
        <taxon>Pleosporales</taxon>
        <taxon>Torulaceae</taxon>
        <taxon>Dendryphion</taxon>
    </lineage>
</organism>
<gene>
    <name evidence="2" type="ORF">B0J11DRAFT_513781</name>
</gene>
<dbReference type="EMBL" id="JAGMWT010000001">
    <property type="protein sequence ID" value="KAH7138193.1"/>
    <property type="molecule type" value="Genomic_DNA"/>
</dbReference>
<feature type="transmembrane region" description="Helical" evidence="1">
    <location>
        <begin position="30"/>
        <end position="48"/>
    </location>
</feature>
<evidence type="ECO:0000313" key="2">
    <source>
        <dbReference type="EMBL" id="KAH7138193.1"/>
    </source>
</evidence>
<reference evidence="2" key="1">
    <citation type="journal article" date="2021" name="Nat. Commun.">
        <title>Genetic determinants of endophytism in the Arabidopsis root mycobiome.</title>
        <authorList>
            <person name="Mesny F."/>
            <person name="Miyauchi S."/>
            <person name="Thiergart T."/>
            <person name="Pickel B."/>
            <person name="Atanasova L."/>
            <person name="Karlsson M."/>
            <person name="Huettel B."/>
            <person name="Barry K.W."/>
            <person name="Haridas S."/>
            <person name="Chen C."/>
            <person name="Bauer D."/>
            <person name="Andreopoulos W."/>
            <person name="Pangilinan J."/>
            <person name="LaButti K."/>
            <person name="Riley R."/>
            <person name="Lipzen A."/>
            <person name="Clum A."/>
            <person name="Drula E."/>
            <person name="Henrissat B."/>
            <person name="Kohler A."/>
            <person name="Grigoriev I.V."/>
            <person name="Martin F.M."/>
            <person name="Hacquard S."/>
        </authorList>
    </citation>
    <scope>NUCLEOTIDE SEQUENCE</scope>
    <source>
        <strain evidence="2">MPI-CAGE-CH-0243</strain>
    </source>
</reference>
<dbReference type="AlphaFoldDB" id="A0A9P9EIC3"/>
<protein>
    <submittedName>
        <fullName evidence="2">Uncharacterized protein</fullName>
    </submittedName>
</protein>
<keyword evidence="3" id="KW-1185">Reference proteome</keyword>
<comment type="caution">
    <text evidence="2">The sequence shown here is derived from an EMBL/GenBank/DDBJ whole genome shotgun (WGS) entry which is preliminary data.</text>
</comment>
<keyword evidence="1" id="KW-0812">Transmembrane</keyword>
<evidence type="ECO:0000256" key="1">
    <source>
        <dbReference type="SAM" id="Phobius"/>
    </source>
</evidence>
<feature type="transmembrane region" description="Helical" evidence="1">
    <location>
        <begin position="60"/>
        <end position="81"/>
    </location>
</feature>
<evidence type="ECO:0000313" key="3">
    <source>
        <dbReference type="Proteomes" id="UP000700596"/>
    </source>
</evidence>
<proteinExistence type="predicted"/>
<accession>A0A9P9EIC3</accession>
<name>A0A9P9EIC3_9PLEO</name>